<dbReference type="Proteomes" id="UP000246351">
    <property type="component" value="Unassembled WGS sequence"/>
</dbReference>
<dbReference type="Proteomes" id="UP000600220">
    <property type="component" value="Unassembled WGS sequence"/>
</dbReference>
<protein>
    <submittedName>
        <fullName evidence="5">DUF948 domain-containing protein</fullName>
    </submittedName>
</protein>
<dbReference type="STRING" id="937773.SPSINT_1506"/>
<reference evidence="5 6" key="1">
    <citation type="journal article" date="2018" name="Vet. Microbiol.">
        <title>Clonal diversity and geographic distribution of methicillin-resistant Staphylococcus pseudintermedius from Australian animals: Discovery of novel sequence types.</title>
        <authorList>
            <person name="Worthing K.A."/>
            <person name="Abraham S."/>
            <person name="Coombs G.W."/>
            <person name="Pang S."/>
            <person name="Saputra S."/>
            <person name="Jordan D."/>
            <person name="Trott D.J."/>
            <person name="Norris J.M."/>
        </authorList>
    </citation>
    <scope>NUCLEOTIDE SEQUENCE [LARGE SCALE GENOMIC DNA]</scope>
    <source>
        <strain evidence="5 6">ST71 3</strain>
    </source>
</reference>
<feature type="region of interest" description="Disordered" evidence="2">
    <location>
        <begin position="178"/>
        <end position="202"/>
    </location>
</feature>
<accession>A0A166SU35</accession>
<dbReference type="GeneID" id="93823129"/>
<gene>
    <name evidence="5" type="ORF">DD924_05910</name>
    <name evidence="4" type="ORF">EGV54_07115</name>
</gene>
<evidence type="ECO:0000313" key="4">
    <source>
        <dbReference type="EMBL" id="EGQ4384864.1"/>
    </source>
</evidence>
<dbReference type="AlphaFoldDB" id="A0A166SU35"/>
<keyword evidence="3" id="KW-1133">Transmembrane helix</keyword>
<dbReference type="InterPro" id="IPR009293">
    <property type="entry name" value="UPF0478"/>
</dbReference>
<comment type="similarity">
    <text evidence="1">Belongs to the UPF0478 family.</text>
</comment>
<proteinExistence type="inferred from homology"/>
<dbReference type="eggNOG" id="COG4768">
    <property type="taxonomic scope" value="Bacteria"/>
</dbReference>
<evidence type="ECO:0000313" key="5">
    <source>
        <dbReference type="EMBL" id="PWZ98839.1"/>
    </source>
</evidence>
<organism evidence="5 6">
    <name type="scientific">Staphylococcus pseudintermedius</name>
    <dbReference type="NCBI Taxonomy" id="283734"/>
    <lineage>
        <taxon>Bacteria</taxon>
        <taxon>Bacillati</taxon>
        <taxon>Bacillota</taxon>
        <taxon>Bacilli</taxon>
        <taxon>Bacillales</taxon>
        <taxon>Staphylococcaceae</taxon>
        <taxon>Staphylococcus</taxon>
        <taxon>Staphylococcus intermedius group</taxon>
    </lineage>
</organism>
<comment type="caution">
    <text evidence="5">The sequence shown here is derived from an EMBL/GenBank/DDBJ whole genome shotgun (WGS) entry which is preliminary data.</text>
</comment>
<dbReference type="Pfam" id="PF06103">
    <property type="entry name" value="DUF948"/>
    <property type="match status" value="1"/>
</dbReference>
<evidence type="ECO:0000256" key="2">
    <source>
        <dbReference type="SAM" id="MobiDB-lite"/>
    </source>
</evidence>
<dbReference type="RefSeq" id="WP_014613629.1">
    <property type="nucleotide sequence ID" value="NZ_AP019372.1"/>
</dbReference>
<dbReference type="EMBL" id="QEIV01000485">
    <property type="protein sequence ID" value="PWZ98839.1"/>
    <property type="molecule type" value="Genomic_DNA"/>
</dbReference>
<dbReference type="OMA" id="QWGNVAI"/>
<keyword evidence="7" id="KW-1185">Reference proteome</keyword>
<reference evidence="4 7" key="2">
    <citation type="submission" date="2018-11" db="EMBL/GenBank/DDBJ databases">
        <authorList>
            <consortium name="Veterinary Laboratory Investigation and Response Network"/>
        </authorList>
    </citation>
    <scope>NUCLEOTIDE SEQUENCE [LARGE SCALE GENOMIC DNA]</scope>
    <source>
        <strain evidence="4 7">SPSE-18-VL-LA-PA-Ryan-0021</strain>
    </source>
</reference>
<evidence type="ECO:0000313" key="7">
    <source>
        <dbReference type="Proteomes" id="UP000600220"/>
    </source>
</evidence>
<sequence>MEWILPIAGIIAAIAFLILAIGIVAVLVSVKKNLDHVAKTLDGVEGQIQGITRESTDLLHKANRLTEDVQDKANRLNSVVDAVKGIGDSVQTLNGSVDRVTHSITHNISQNEDKISQVVQWSNVAMEIADKWQNRKSRRGSAAYKTNNVAADASRNASHNGQSLSNEELVNNQYENKNINDFATNPSDVNTKYTTLNDTDSK</sequence>
<evidence type="ECO:0000256" key="1">
    <source>
        <dbReference type="ARBA" id="ARBA00010038"/>
    </source>
</evidence>
<evidence type="ECO:0000313" key="6">
    <source>
        <dbReference type="Proteomes" id="UP000246351"/>
    </source>
</evidence>
<dbReference type="PANTHER" id="PTHR40070">
    <property type="entry name" value="UPF0478 PROTEIN YTXG"/>
    <property type="match status" value="1"/>
</dbReference>
<dbReference type="GO" id="GO:0016020">
    <property type="term" value="C:membrane"/>
    <property type="evidence" value="ECO:0007669"/>
    <property type="project" value="UniProtKB-SubCell"/>
</dbReference>
<name>A0A166SU35_STAPS</name>
<keyword evidence="3" id="KW-0472">Membrane</keyword>
<dbReference type="PANTHER" id="PTHR40070:SF1">
    <property type="entry name" value="UPF0478 PROTEIN YTXG"/>
    <property type="match status" value="1"/>
</dbReference>
<dbReference type="EMBL" id="AAXKXX010000008">
    <property type="protein sequence ID" value="EGQ4384864.1"/>
    <property type="molecule type" value="Genomic_DNA"/>
</dbReference>
<evidence type="ECO:0000256" key="3">
    <source>
        <dbReference type="SAM" id="Phobius"/>
    </source>
</evidence>
<feature type="transmembrane region" description="Helical" evidence="3">
    <location>
        <begin position="6"/>
        <end position="30"/>
    </location>
</feature>
<keyword evidence="3" id="KW-0812">Transmembrane</keyword>